<dbReference type="Gene3D" id="1.10.287.770">
    <property type="entry name" value="YojJ-like"/>
    <property type="match status" value="1"/>
</dbReference>
<evidence type="ECO:0000256" key="6">
    <source>
        <dbReference type="ARBA" id="ARBA00022989"/>
    </source>
</evidence>
<keyword evidence="5 12" id="KW-0812">Transmembrane</keyword>
<evidence type="ECO:0000256" key="8">
    <source>
        <dbReference type="ARBA" id="ARBA00023065"/>
    </source>
</evidence>
<keyword evidence="6 13" id="KW-1133">Transmembrane helix</keyword>
<protein>
    <submittedName>
        <fullName evidence="14">Uncharacterized protein</fullName>
    </submittedName>
</protein>
<keyword evidence="4 12" id="KW-0894">Sodium channel</keyword>
<dbReference type="InterPro" id="IPR001873">
    <property type="entry name" value="ENaC"/>
</dbReference>
<evidence type="ECO:0000256" key="12">
    <source>
        <dbReference type="RuleBase" id="RU000679"/>
    </source>
</evidence>
<dbReference type="GO" id="GO:0016020">
    <property type="term" value="C:membrane"/>
    <property type="evidence" value="ECO:0007669"/>
    <property type="project" value="UniProtKB-SubCell"/>
</dbReference>
<keyword evidence="9 13" id="KW-0472">Membrane</keyword>
<name>A0A1B0B8L6_9MUSC</name>
<keyword evidence="8 12" id="KW-0406">Ion transport</keyword>
<reference evidence="14" key="2">
    <citation type="submission" date="2020-05" db="UniProtKB">
        <authorList>
            <consortium name="EnsemblMetazoa"/>
        </authorList>
    </citation>
    <scope>IDENTIFICATION</scope>
    <source>
        <strain evidence="14">IAEA</strain>
    </source>
</reference>
<dbReference type="Proteomes" id="UP000092460">
    <property type="component" value="Unassembled WGS sequence"/>
</dbReference>
<proteinExistence type="inferred from homology"/>
<dbReference type="VEuPathDB" id="VectorBase:GPPI022353"/>
<evidence type="ECO:0000313" key="14">
    <source>
        <dbReference type="EnsemblMetazoa" id="GPPI022353-PA"/>
    </source>
</evidence>
<evidence type="ECO:0000256" key="5">
    <source>
        <dbReference type="ARBA" id="ARBA00022692"/>
    </source>
</evidence>
<comment type="similarity">
    <text evidence="2 12">Belongs to the amiloride-sensitive sodium channel (TC 1.A.6) family.</text>
</comment>
<evidence type="ECO:0000256" key="7">
    <source>
        <dbReference type="ARBA" id="ARBA00023053"/>
    </source>
</evidence>
<evidence type="ECO:0000256" key="4">
    <source>
        <dbReference type="ARBA" id="ARBA00022461"/>
    </source>
</evidence>
<sequence>MSVLHVYFGKSTALYYRRVLRNTWVEAFSTVGNILSIVMGVSLVAIFELSFFLIKYLIIAFKLFIKQNRKQNINKEKKITIGSDAKLELSMSIINT</sequence>
<keyword evidence="3 12" id="KW-0813">Transport</keyword>
<dbReference type="EMBL" id="JXJN01009969">
    <property type="status" value="NOT_ANNOTATED_CDS"/>
    <property type="molecule type" value="Genomic_DNA"/>
</dbReference>
<dbReference type="Pfam" id="PF00858">
    <property type="entry name" value="ASC"/>
    <property type="match status" value="1"/>
</dbReference>
<keyword evidence="11 12" id="KW-0407">Ion channel</keyword>
<feature type="transmembrane region" description="Helical" evidence="13">
    <location>
        <begin position="34"/>
        <end position="65"/>
    </location>
</feature>
<organism evidence="14 15">
    <name type="scientific">Glossina palpalis gambiensis</name>
    <dbReference type="NCBI Taxonomy" id="67801"/>
    <lineage>
        <taxon>Eukaryota</taxon>
        <taxon>Metazoa</taxon>
        <taxon>Ecdysozoa</taxon>
        <taxon>Arthropoda</taxon>
        <taxon>Hexapoda</taxon>
        <taxon>Insecta</taxon>
        <taxon>Pterygota</taxon>
        <taxon>Neoptera</taxon>
        <taxon>Endopterygota</taxon>
        <taxon>Diptera</taxon>
        <taxon>Brachycera</taxon>
        <taxon>Muscomorpha</taxon>
        <taxon>Hippoboscoidea</taxon>
        <taxon>Glossinidae</taxon>
        <taxon>Glossina</taxon>
    </lineage>
</organism>
<reference evidence="15" key="1">
    <citation type="submission" date="2015-01" db="EMBL/GenBank/DDBJ databases">
        <authorList>
            <person name="Aksoy S."/>
            <person name="Warren W."/>
            <person name="Wilson R.K."/>
        </authorList>
    </citation>
    <scope>NUCLEOTIDE SEQUENCE [LARGE SCALE GENOMIC DNA]</scope>
    <source>
        <strain evidence="15">IAEA</strain>
    </source>
</reference>
<evidence type="ECO:0000313" key="15">
    <source>
        <dbReference type="Proteomes" id="UP000092460"/>
    </source>
</evidence>
<evidence type="ECO:0000256" key="10">
    <source>
        <dbReference type="ARBA" id="ARBA00023201"/>
    </source>
</evidence>
<dbReference type="GO" id="GO:0005272">
    <property type="term" value="F:sodium channel activity"/>
    <property type="evidence" value="ECO:0007669"/>
    <property type="project" value="UniProtKB-KW"/>
</dbReference>
<accession>A0A1B0B8L6</accession>
<keyword evidence="10 12" id="KW-0739">Sodium transport</keyword>
<keyword evidence="15" id="KW-1185">Reference proteome</keyword>
<evidence type="ECO:0000256" key="1">
    <source>
        <dbReference type="ARBA" id="ARBA00004141"/>
    </source>
</evidence>
<keyword evidence="7" id="KW-0915">Sodium</keyword>
<evidence type="ECO:0000256" key="13">
    <source>
        <dbReference type="SAM" id="Phobius"/>
    </source>
</evidence>
<evidence type="ECO:0000256" key="9">
    <source>
        <dbReference type="ARBA" id="ARBA00023136"/>
    </source>
</evidence>
<evidence type="ECO:0000256" key="11">
    <source>
        <dbReference type="ARBA" id="ARBA00023303"/>
    </source>
</evidence>
<dbReference type="EnsemblMetazoa" id="GPPI022353-RA">
    <property type="protein sequence ID" value="GPPI022353-PA"/>
    <property type="gene ID" value="GPPI022353"/>
</dbReference>
<comment type="subcellular location">
    <subcellularLocation>
        <location evidence="1">Membrane</location>
        <topology evidence="1">Multi-pass membrane protein</topology>
    </subcellularLocation>
</comment>
<evidence type="ECO:0000256" key="2">
    <source>
        <dbReference type="ARBA" id="ARBA00007193"/>
    </source>
</evidence>
<evidence type="ECO:0000256" key="3">
    <source>
        <dbReference type="ARBA" id="ARBA00022448"/>
    </source>
</evidence>
<dbReference type="AlphaFoldDB" id="A0A1B0B8L6"/>